<keyword evidence="2" id="KW-1185">Reference proteome</keyword>
<proteinExistence type="predicted"/>
<dbReference type="InterPro" id="IPR049790">
    <property type="entry name" value="Rv3655c/TadE"/>
</dbReference>
<name>A0A3S4VDC4_MYCCI</name>
<reference evidence="1 2" key="1">
    <citation type="submission" date="2018-12" db="EMBL/GenBank/DDBJ databases">
        <authorList>
            <consortium name="Pathogen Informatics"/>
        </authorList>
    </citation>
    <scope>NUCLEOTIDE SEQUENCE [LARGE SCALE GENOMIC DNA]</scope>
    <source>
        <strain evidence="1 2">NCTC10485</strain>
    </source>
</reference>
<gene>
    <name evidence="1" type="ORF">NCTC10485_00340</name>
</gene>
<protein>
    <submittedName>
        <fullName evidence="1">Conserved exported protein of uncharacterized function</fullName>
    </submittedName>
</protein>
<sequence length="86" mass="8339">MLVCVAGLGAILAGVRCADAAREAARLAARGDPAAAAEAVRAVGPAGAQLRLHSEGGFVVATVTAASLLPVVPISARAVAAVEPAR</sequence>
<dbReference type="AlphaFoldDB" id="A0A3S4VDC4"/>
<dbReference type="EMBL" id="LR134355">
    <property type="protein sequence ID" value="VEG44947.1"/>
    <property type="molecule type" value="Genomic_DNA"/>
</dbReference>
<dbReference type="NCBIfam" id="NF041390">
    <property type="entry name" value="TadE_Rv3655c"/>
    <property type="match status" value="1"/>
</dbReference>
<organism evidence="1 2">
    <name type="scientific">Mycolicibacterium chitae</name>
    <name type="common">Mycobacterium chitae</name>
    <dbReference type="NCBI Taxonomy" id="1792"/>
    <lineage>
        <taxon>Bacteria</taxon>
        <taxon>Bacillati</taxon>
        <taxon>Actinomycetota</taxon>
        <taxon>Actinomycetes</taxon>
        <taxon>Mycobacteriales</taxon>
        <taxon>Mycobacteriaceae</taxon>
        <taxon>Mycolicibacterium</taxon>
    </lineage>
</organism>
<accession>A0A3S4VDC4</accession>
<evidence type="ECO:0000313" key="1">
    <source>
        <dbReference type="EMBL" id="VEG44947.1"/>
    </source>
</evidence>
<evidence type="ECO:0000313" key="2">
    <source>
        <dbReference type="Proteomes" id="UP000282551"/>
    </source>
</evidence>
<dbReference type="Proteomes" id="UP000282551">
    <property type="component" value="Chromosome"/>
</dbReference>